<keyword evidence="14" id="KW-1185">Reference proteome</keyword>
<comment type="function">
    <text evidence="3">Purine nucleoside enzyme that catalyzes the phosphorolysis of adenosine and inosine nucleosides, yielding D-ribose 1-phosphate and the respective free bases, adenine and hypoxanthine. Also catalyzes the phosphorolysis of S-methyl-5'-thioadenosine into adenine and S-methyl-5-thio-alpha-D-ribose 1-phosphate. Also has adenosine deaminase activity.</text>
</comment>
<evidence type="ECO:0000256" key="4">
    <source>
        <dbReference type="ARBA" id="ARBA00007353"/>
    </source>
</evidence>
<protein>
    <recommendedName>
        <fullName evidence="12">Purine nucleoside phosphorylase</fullName>
    </recommendedName>
</protein>
<proteinExistence type="inferred from homology"/>
<dbReference type="InterPro" id="IPR003730">
    <property type="entry name" value="Cu_polyphenol_OxRdtase"/>
</dbReference>
<dbReference type="NCBIfam" id="TIGR00726">
    <property type="entry name" value="peptidoglycan editing factor PgeF"/>
    <property type="match status" value="1"/>
</dbReference>
<comment type="similarity">
    <text evidence="4 12">Belongs to the purine nucleoside phosphorylase YfiH/LACC1 family.</text>
</comment>
<evidence type="ECO:0000313" key="14">
    <source>
        <dbReference type="Proteomes" id="UP001342826"/>
    </source>
</evidence>
<keyword evidence="8" id="KW-0862">Zinc</keyword>
<dbReference type="PANTHER" id="PTHR30616">
    <property type="entry name" value="UNCHARACTERIZED PROTEIN YFIH"/>
    <property type="match status" value="1"/>
</dbReference>
<evidence type="ECO:0000256" key="10">
    <source>
        <dbReference type="ARBA" id="ARBA00048968"/>
    </source>
</evidence>
<evidence type="ECO:0000256" key="6">
    <source>
        <dbReference type="ARBA" id="ARBA00022723"/>
    </source>
</evidence>
<dbReference type="GeneID" id="301140630"/>
<evidence type="ECO:0000256" key="5">
    <source>
        <dbReference type="ARBA" id="ARBA00022679"/>
    </source>
</evidence>
<dbReference type="Proteomes" id="UP001342826">
    <property type="component" value="Unassembled WGS sequence"/>
</dbReference>
<dbReference type="Pfam" id="PF02578">
    <property type="entry name" value="Cu-oxidase_4"/>
    <property type="match status" value="1"/>
</dbReference>
<evidence type="ECO:0000256" key="2">
    <source>
        <dbReference type="ARBA" id="ARBA00001947"/>
    </source>
</evidence>
<evidence type="ECO:0000313" key="13">
    <source>
        <dbReference type="EMBL" id="MED4401653.1"/>
    </source>
</evidence>
<keyword evidence="5" id="KW-0808">Transferase</keyword>
<dbReference type="InterPro" id="IPR011324">
    <property type="entry name" value="Cytotoxic_necrot_fac-like_cat"/>
</dbReference>
<dbReference type="CDD" id="cd16833">
    <property type="entry name" value="YfiH"/>
    <property type="match status" value="1"/>
</dbReference>
<comment type="catalytic activity">
    <reaction evidence="11">
        <text>S-methyl-5'-thioadenosine + phosphate = 5-(methylsulfanyl)-alpha-D-ribose 1-phosphate + adenine</text>
        <dbReference type="Rhea" id="RHEA:11852"/>
        <dbReference type="ChEBI" id="CHEBI:16708"/>
        <dbReference type="ChEBI" id="CHEBI:17509"/>
        <dbReference type="ChEBI" id="CHEBI:43474"/>
        <dbReference type="ChEBI" id="CHEBI:58533"/>
        <dbReference type="EC" id="2.4.2.28"/>
    </reaction>
    <physiologicalReaction direction="left-to-right" evidence="11">
        <dbReference type="Rhea" id="RHEA:11853"/>
    </physiologicalReaction>
</comment>
<comment type="catalytic activity">
    <reaction evidence="10">
        <text>adenosine + phosphate = alpha-D-ribose 1-phosphate + adenine</text>
        <dbReference type="Rhea" id="RHEA:27642"/>
        <dbReference type="ChEBI" id="CHEBI:16335"/>
        <dbReference type="ChEBI" id="CHEBI:16708"/>
        <dbReference type="ChEBI" id="CHEBI:43474"/>
        <dbReference type="ChEBI" id="CHEBI:57720"/>
        <dbReference type="EC" id="2.4.2.1"/>
    </reaction>
    <physiologicalReaction direction="left-to-right" evidence="10">
        <dbReference type="Rhea" id="RHEA:27643"/>
    </physiologicalReaction>
</comment>
<evidence type="ECO:0000256" key="9">
    <source>
        <dbReference type="ARBA" id="ARBA00047989"/>
    </source>
</evidence>
<dbReference type="SUPFAM" id="SSF64438">
    <property type="entry name" value="CNF1/YfiH-like putative cysteine hydrolases"/>
    <property type="match status" value="1"/>
</dbReference>
<reference evidence="13 14" key="1">
    <citation type="submission" date="2023-03" db="EMBL/GenBank/DDBJ databases">
        <title>Bacillus Genome Sequencing.</title>
        <authorList>
            <person name="Dunlap C."/>
        </authorList>
    </citation>
    <scope>NUCLEOTIDE SEQUENCE [LARGE SCALE GENOMIC DNA]</scope>
    <source>
        <strain evidence="13 14">NRS-1717</strain>
    </source>
</reference>
<gene>
    <name evidence="13" type="primary">pgeF</name>
    <name evidence="13" type="ORF">P9271_10035</name>
</gene>
<sequence>MMEPFQIDRKDGIKFTIPEWKGILAGFTTKNGGVSKTEFASLNLGLHVHDEREAVVENRELLAESLSFPLYKWVFADQIHSNHIEKITDAHIGKGTEYYSDSIAKADGLYTSGKGIMLALCYADCVPLYFYAPTKGLIGAAHAGWKGSVSDIGGKMVQKWEEDEGVSPNEVKVVIGPSIGSCCYVVDDYVKNFVDQIVSEISSKPYDEISTGQYTLDLKQLNKLLLLRAGIKEENIFISQLCTSCEKDYFFSHRRDKGKTGRMLSYIGFQEEI</sequence>
<evidence type="ECO:0000256" key="1">
    <source>
        <dbReference type="ARBA" id="ARBA00000553"/>
    </source>
</evidence>
<evidence type="ECO:0000256" key="11">
    <source>
        <dbReference type="ARBA" id="ARBA00049893"/>
    </source>
</evidence>
<evidence type="ECO:0000256" key="12">
    <source>
        <dbReference type="RuleBase" id="RU361274"/>
    </source>
</evidence>
<dbReference type="InterPro" id="IPR038371">
    <property type="entry name" value="Cu_polyphenol_OxRdtase_sf"/>
</dbReference>
<keyword evidence="6" id="KW-0479">Metal-binding</keyword>
<evidence type="ECO:0000256" key="7">
    <source>
        <dbReference type="ARBA" id="ARBA00022801"/>
    </source>
</evidence>
<evidence type="ECO:0000256" key="8">
    <source>
        <dbReference type="ARBA" id="ARBA00022833"/>
    </source>
</evidence>
<evidence type="ECO:0000256" key="3">
    <source>
        <dbReference type="ARBA" id="ARBA00003215"/>
    </source>
</evidence>
<comment type="catalytic activity">
    <reaction evidence="9">
        <text>adenosine + H2O + H(+) = inosine + NH4(+)</text>
        <dbReference type="Rhea" id="RHEA:24408"/>
        <dbReference type="ChEBI" id="CHEBI:15377"/>
        <dbReference type="ChEBI" id="CHEBI:15378"/>
        <dbReference type="ChEBI" id="CHEBI:16335"/>
        <dbReference type="ChEBI" id="CHEBI:17596"/>
        <dbReference type="ChEBI" id="CHEBI:28938"/>
        <dbReference type="EC" id="3.5.4.4"/>
    </reaction>
    <physiologicalReaction direction="left-to-right" evidence="9">
        <dbReference type="Rhea" id="RHEA:24409"/>
    </physiologicalReaction>
</comment>
<name>A0ABU6NYC0_9BACI</name>
<dbReference type="PANTHER" id="PTHR30616:SF2">
    <property type="entry name" value="PURINE NUCLEOSIDE PHOSPHORYLASE LACC1"/>
    <property type="match status" value="1"/>
</dbReference>
<comment type="catalytic activity">
    <reaction evidence="1">
        <text>inosine + phosphate = alpha-D-ribose 1-phosphate + hypoxanthine</text>
        <dbReference type="Rhea" id="RHEA:27646"/>
        <dbReference type="ChEBI" id="CHEBI:17368"/>
        <dbReference type="ChEBI" id="CHEBI:17596"/>
        <dbReference type="ChEBI" id="CHEBI:43474"/>
        <dbReference type="ChEBI" id="CHEBI:57720"/>
        <dbReference type="EC" id="2.4.2.1"/>
    </reaction>
    <physiologicalReaction direction="left-to-right" evidence="1">
        <dbReference type="Rhea" id="RHEA:27647"/>
    </physiologicalReaction>
</comment>
<accession>A0ABU6NYC0</accession>
<keyword evidence="7" id="KW-0378">Hydrolase</keyword>
<dbReference type="Gene3D" id="3.60.140.10">
    <property type="entry name" value="CNF1/YfiH-like putative cysteine hydrolases"/>
    <property type="match status" value="1"/>
</dbReference>
<comment type="cofactor">
    <cofactor evidence="2">
        <name>Zn(2+)</name>
        <dbReference type="ChEBI" id="CHEBI:29105"/>
    </cofactor>
</comment>
<dbReference type="RefSeq" id="WP_066227865.1">
    <property type="nucleotide sequence ID" value="NZ_JARTFQ010000006.1"/>
</dbReference>
<organism evidence="13 14">
    <name type="scientific">Metabacillus fastidiosus</name>
    <dbReference type="NCBI Taxonomy" id="1458"/>
    <lineage>
        <taxon>Bacteria</taxon>
        <taxon>Bacillati</taxon>
        <taxon>Bacillota</taxon>
        <taxon>Bacilli</taxon>
        <taxon>Bacillales</taxon>
        <taxon>Bacillaceae</taxon>
        <taxon>Metabacillus</taxon>
    </lineage>
</organism>
<dbReference type="EMBL" id="JARTFS010000006">
    <property type="protein sequence ID" value="MED4401653.1"/>
    <property type="molecule type" value="Genomic_DNA"/>
</dbReference>
<comment type="caution">
    <text evidence="13">The sequence shown here is derived from an EMBL/GenBank/DDBJ whole genome shotgun (WGS) entry which is preliminary data.</text>
</comment>